<reference evidence="3" key="1">
    <citation type="submission" date="2020-05" db="EMBL/GenBank/DDBJ databases">
        <title>Mycena genomes resolve the evolution of fungal bioluminescence.</title>
        <authorList>
            <person name="Tsai I.J."/>
        </authorList>
    </citation>
    <scope>NUCLEOTIDE SEQUENCE</scope>
    <source>
        <strain evidence="3">171206Taipei</strain>
    </source>
</reference>
<comment type="caution">
    <text evidence="3">The sequence shown here is derived from an EMBL/GenBank/DDBJ whole genome shotgun (WGS) entry which is preliminary data.</text>
</comment>
<gene>
    <name evidence="3" type="ORF">MIND_00722900</name>
</gene>
<evidence type="ECO:0000313" key="4">
    <source>
        <dbReference type="Proteomes" id="UP000636479"/>
    </source>
</evidence>
<proteinExistence type="predicted"/>
<organism evidence="3 4">
    <name type="scientific">Mycena indigotica</name>
    <dbReference type="NCBI Taxonomy" id="2126181"/>
    <lineage>
        <taxon>Eukaryota</taxon>
        <taxon>Fungi</taxon>
        <taxon>Dikarya</taxon>
        <taxon>Basidiomycota</taxon>
        <taxon>Agaricomycotina</taxon>
        <taxon>Agaricomycetes</taxon>
        <taxon>Agaricomycetidae</taxon>
        <taxon>Agaricales</taxon>
        <taxon>Marasmiineae</taxon>
        <taxon>Mycenaceae</taxon>
        <taxon>Mycena</taxon>
    </lineage>
</organism>
<feature type="transmembrane region" description="Helical" evidence="2">
    <location>
        <begin position="136"/>
        <end position="156"/>
    </location>
</feature>
<feature type="transmembrane region" description="Helical" evidence="2">
    <location>
        <begin position="80"/>
        <end position="99"/>
    </location>
</feature>
<feature type="transmembrane region" description="Helical" evidence="2">
    <location>
        <begin position="12"/>
        <end position="34"/>
    </location>
</feature>
<keyword evidence="4" id="KW-1185">Reference proteome</keyword>
<accession>A0A8H6W115</accession>
<feature type="transmembrane region" description="Helical" evidence="2">
    <location>
        <begin position="46"/>
        <end position="68"/>
    </location>
</feature>
<dbReference type="RefSeq" id="XP_037219574.1">
    <property type="nucleotide sequence ID" value="XM_037363930.1"/>
</dbReference>
<name>A0A8H6W115_9AGAR</name>
<sequence>MPKLPIVPLLRLIALGVALLFAVIVLGLAAGLTATTEKYLGGYFEFAALAIATASITIVTIPVMIAFEFLQPGRVFTSKIAVEISWLFILWVLWLATAADATNAASVNFISRCGDYFSSRIESACRQTAGVQAFSFLNWLILMAYTVFILVLAIIAQSRGHAAIISRRSTESIDGYRPPDSFEEEREGVNMEPYQPQHIHDPGASEGGTGPASVQAGAVHQSV</sequence>
<dbReference type="GeneID" id="59346446"/>
<protein>
    <recommendedName>
        <fullName evidence="5">MARVEL domain-containing protein</fullName>
    </recommendedName>
</protein>
<dbReference type="OrthoDB" id="3364107at2759"/>
<dbReference type="EMBL" id="JACAZF010000006">
    <property type="protein sequence ID" value="KAF7301574.1"/>
    <property type="molecule type" value="Genomic_DNA"/>
</dbReference>
<evidence type="ECO:0000313" key="3">
    <source>
        <dbReference type="EMBL" id="KAF7301574.1"/>
    </source>
</evidence>
<keyword evidence="2" id="KW-0812">Transmembrane</keyword>
<keyword evidence="2" id="KW-1133">Transmembrane helix</keyword>
<dbReference type="AlphaFoldDB" id="A0A8H6W115"/>
<dbReference type="Proteomes" id="UP000636479">
    <property type="component" value="Unassembled WGS sequence"/>
</dbReference>
<evidence type="ECO:0000256" key="2">
    <source>
        <dbReference type="SAM" id="Phobius"/>
    </source>
</evidence>
<evidence type="ECO:0000256" key="1">
    <source>
        <dbReference type="SAM" id="MobiDB-lite"/>
    </source>
</evidence>
<evidence type="ECO:0008006" key="5">
    <source>
        <dbReference type="Google" id="ProtNLM"/>
    </source>
</evidence>
<feature type="region of interest" description="Disordered" evidence="1">
    <location>
        <begin position="174"/>
        <end position="223"/>
    </location>
</feature>
<keyword evidence="2" id="KW-0472">Membrane</keyword>